<feature type="compositionally biased region" description="Acidic residues" evidence="6">
    <location>
        <begin position="759"/>
        <end position="770"/>
    </location>
</feature>
<dbReference type="InterPro" id="IPR013587">
    <property type="entry name" value="Nitrate/nitrite_sensing"/>
</dbReference>
<evidence type="ECO:0000313" key="9">
    <source>
        <dbReference type="EMBL" id="GAA2729552.1"/>
    </source>
</evidence>
<evidence type="ECO:0000313" key="10">
    <source>
        <dbReference type="Proteomes" id="UP001501842"/>
    </source>
</evidence>
<evidence type="ECO:0000256" key="7">
    <source>
        <dbReference type="SAM" id="Phobius"/>
    </source>
</evidence>
<proteinExistence type="predicted"/>
<dbReference type="Gene3D" id="3.30.565.10">
    <property type="entry name" value="Histidine kinase-like ATPase, C-terminal domain"/>
    <property type="match status" value="1"/>
</dbReference>
<keyword evidence="7" id="KW-0472">Membrane</keyword>
<gene>
    <name evidence="9" type="ORF">GCM10010439_40360</name>
</gene>
<accession>A0ABP6GQY4</accession>
<dbReference type="PANTHER" id="PTHR45436:SF5">
    <property type="entry name" value="SENSOR HISTIDINE KINASE TRCS"/>
    <property type="match status" value="1"/>
</dbReference>
<keyword evidence="5" id="KW-0418">Kinase</keyword>
<name>A0ABP6GQY4_9ACTN</name>
<dbReference type="InterPro" id="IPR036890">
    <property type="entry name" value="HATPase_C_sf"/>
</dbReference>
<feature type="compositionally biased region" description="Basic and acidic residues" evidence="6">
    <location>
        <begin position="731"/>
        <end position="741"/>
    </location>
</feature>
<organism evidence="9 10">
    <name type="scientific">Actinocorallia aurantiaca</name>
    <dbReference type="NCBI Taxonomy" id="46204"/>
    <lineage>
        <taxon>Bacteria</taxon>
        <taxon>Bacillati</taxon>
        <taxon>Actinomycetota</taxon>
        <taxon>Actinomycetes</taxon>
        <taxon>Streptosporangiales</taxon>
        <taxon>Thermomonosporaceae</taxon>
        <taxon>Actinocorallia</taxon>
    </lineage>
</organism>
<dbReference type="Pfam" id="PF02518">
    <property type="entry name" value="HATPase_c"/>
    <property type="match status" value="1"/>
</dbReference>
<evidence type="ECO:0000256" key="3">
    <source>
        <dbReference type="ARBA" id="ARBA00022553"/>
    </source>
</evidence>
<dbReference type="EMBL" id="BAAATZ010000015">
    <property type="protein sequence ID" value="GAA2729552.1"/>
    <property type="molecule type" value="Genomic_DNA"/>
</dbReference>
<keyword evidence="7" id="KW-1133">Transmembrane helix</keyword>
<evidence type="ECO:0000256" key="4">
    <source>
        <dbReference type="ARBA" id="ARBA00022679"/>
    </source>
</evidence>
<dbReference type="PANTHER" id="PTHR45436">
    <property type="entry name" value="SENSOR HISTIDINE KINASE YKOH"/>
    <property type="match status" value="1"/>
</dbReference>
<evidence type="ECO:0000256" key="2">
    <source>
        <dbReference type="ARBA" id="ARBA00012438"/>
    </source>
</evidence>
<sequence>MSSPPRSRSLRARIVPLLLIPLTSLTLLWGYVVADASQDAVRNRILTDDTRRYVESYGLLAQELGAERLASVVFLGTPDSQGEDLRARRLRSDAVIVRYKADTERLSKPMGNAENFSSRTGALLRELARLTEIRRDVDRLTASRLKIIREFDPIFAALSSVYDSTVVFPDRRLSQSISGAIDGGRALERMNRENLLVASGFLNGGRLSREEWVAFAQAVAEQRELWSLQRSLMPGDLYGRHLAKLFSGPEYQRFRALEDLVVKTPSGQMPFGPDEWGQAAEAAFTIIGAAHYKAAEQTDQEGEDLGRSLFLRAGLIGGGGLLAVVLSIFLSIRFARSMLGELLRLRDDARELADGRLPDIVARLRSGERVDLAEETPLRRGSEIKEVDEVSEAFAATQRTAVAAAVGEAELRRGAGRIFENIARRNHSLLHRQLLMLDRLESRAEAGDLAELFKLDHLTTRMRRHAESLIILSGTAPVRGWKHPIRMIDVLRAAVAEIEQYTRVSVTTTSEDGVTGSAATDVIHLLAELIENAASFSPPATEVVVSAGPAGNGCVVEIEDRGLGMTGEAYERFNAMLADPPEPGFADTDQLGLFVAARLAARQGIKVMLRPSPFGGVTAIVLIPHEVLVPPEEAAEAARAVHPGGLRTGGQGRLSPSRAAGLTDPPQSVAPPDPDTGRTGRIGAPPHESAPVLTADPDTHAGLPRRTRGTNMASSLRDGGRPEPVPLQEPFDARRSPEQARSRMAAIQRGWREGREADVTEAEDQEPTEW</sequence>
<feature type="region of interest" description="Disordered" evidence="6">
    <location>
        <begin position="643"/>
        <end position="770"/>
    </location>
</feature>
<keyword evidence="10" id="KW-1185">Reference proteome</keyword>
<evidence type="ECO:0000259" key="8">
    <source>
        <dbReference type="SMART" id="SM00387"/>
    </source>
</evidence>
<protein>
    <recommendedName>
        <fullName evidence="2">histidine kinase</fullName>
        <ecNumber evidence="2">2.7.13.3</ecNumber>
    </recommendedName>
</protein>
<comment type="caution">
    <text evidence="9">The sequence shown here is derived from an EMBL/GenBank/DDBJ whole genome shotgun (WGS) entry which is preliminary data.</text>
</comment>
<dbReference type="Proteomes" id="UP001501842">
    <property type="component" value="Unassembled WGS sequence"/>
</dbReference>
<evidence type="ECO:0000256" key="6">
    <source>
        <dbReference type="SAM" id="MobiDB-lite"/>
    </source>
</evidence>
<dbReference type="InterPro" id="IPR003594">
    <property type="entry name" value="HATPase_dom"/>
</dbReference>
<feature type="domain" description="Histidine kinase/HSP90-like ATPase" evidence="8">
    <location>
        <begin position="517"/>
        <end position="627"/>
    </location>
</feature>
<dbReference type="SUPFAM" id="SSF55874">
    <property type="entry name" value="ATPase domain of HSP90 chaperone/DNA topoisomerase II/histidine kinase"/>
    <property type="match status" value="1"/>
</dbReference>
<evidence type="ECO:0000256" key="1">
    <source>
        <dbReference type="ARBA" id="ARBA00000085"/>
    </source>
</evidence>
<dbReference type="EC" id="2.7.13.3" evidence="2"/>
<dbReference type="InterPro" id="IPR050428">
    <property type="entry name" value="TCS_sensor_his_kinase"/>
</dbReference>
<dbReference type="RefSeq" id="WP_344452088.1">
    <property type="nucleotide sequence ID" value="NZ_BAAATZ010000015.1"/>
</dbReference>
<keyword evidence="4" id="KW-0808">Transferase</keyword>
<feature type="transmembrane region" description="Helical" evidence="7">
    <location>
        <begin position="309"/>
        <end position="335"/>
    </location>
</feature>
<keyword evidence="3" id="KW-0597">Phosphoprotein</keyword>
<dbReference type="Pfam" id="PF08376">
    <property type="entry name" value="NIT"/>
    <property type="match status" value="1"/>
</dbReference>
<comment type="catalytic activity">
    <reaction evidence="1">
        <text>ATP + protein L-histidine = ADP + protein N-phospho-L-histidine.</text>
        <dbReference type="EC" id="2.7.13.3"/>
    </reaction>
</comment>
<reference evidence="10" key="1">
    <citation type="journal article" date="2019" name="Int. J. Syst. Evol. Microbiol.">
        <title>The Global Catalogue of Microorganisms (GCM) 10K type strain sequencing project: providing services to taxonomists for standard genome sequencing and annotation.</title>
        <authorList>
            <consortium name="The Broad Institute Genomics Platform"/>
            <consortium name="The Broad Institute Genome Sequencing Center for Infectious Disease"/>
            <person name="Wu L."/>
            <person name="Ma J."/>
        </authorList>
    </citation>
    <scope>NUCLEOTIDE SEQUENCE [LARGE SCALE GENOMIC DNA]</scope>
    <source>
        <strain evidence="10">JCM 8201</strain>
    </source>
</reference>
<keyword evidence="7" id="KW-0812">Transmembrane</keyword>
<evidence type="ECO:0000256" key="5">
    <source>
        <dbReference type="ARBA" id="ARBA00022777"/>
    </source>
</evidence>
<dbReference type="SMART" id="SM00387">
    <property type="entry name" value="HATPase_c"/>
    <property type="match status" value="1"/>
</dbReference>